<proteinExistence type="predicted"/>
<protein>
    <submittedName>
        <fullName evidence="2">Uncharacterized protein</fullName>
    </submittedName>
</protein>
<feature type="region of interest" description="Disordered" evidence="1">
    <location>
        <begin position="69"/>
        <end position="90"/>
    </location>
</feature>
<gene>
    <name evidence="2" type="ORF">NC00_06845</name>
</gene>
<dbReference type="AlphaFoldDB" id="A0AB34PAF7"/>
<reference evidence="2 3" key="1">
    <citation type="submission" date="2014-10" db="EMBL/GenBank/DDBJ databases">
        <title>Genome sequence of a Xanthomonas strain that is pathogenic on beans.</title>
        <authorList>
            <person name="Aritua V."/>
            <person name="Sapp M."/>
            <person name="Harrison J."/>
            <person name="Smith J."/>
            <person name="Studholme D."/>
        </authorList>
    </citation>
    <scope>NUCLEOTIDE SEQUENCE [LARGE SCALE GENOMIC DNA]</scope>
    <source>
        <strain evidence="2 3">Nyagatare</strain>
    </source>
</reference>
<dbReference type="Proteomes" id="UP000029879">
    <property type="component" value="Unassembled WGS sequence"/>
</dbReference>
<comment type="caution">
    <text evidence="2">The sequence shown here is derived from an EMBL/GenBank/DDBJ whole genome shotgun (WGS) entry which is preliminary data.</text>
</comment>
<accession>A0AB34PAF7</accession>
<evidence type="ECO:0000313" key="2">
    <source>
        <dbReference type="EMBL" id="KGK58577.1"/>
    </source>
</evidence>
<dbReference type="EMBL" id="JRQI01000021">
    <property type="protein sequence ID" value="KGK58577.1"/>
    <property type="molecule type" value="Genomic_DNA"/>
</dbReference>
<evidence type="ECO:0000256" key="1">
    <source>
        <dbReference type="SAM" id="MobiDB-lite"/>
    </source>
</evidence>
<organism evidence="2 3">
    <name type="scientific">Xanthomonas cannabis pv. phaseoli</name>
    <dbReference type="NCBI Taxonomy" id="1885902"/>
    <lineage>
        <taxon>Bacteria</taxon>
        <taxon>Pseudomonadati</taxon>
        <taxon>Pseudomonadota</taxon>
        <taxon>Gammaproteobacteria</taxon>
        <taxon>Lysobacterales</taxon>
        <taxon>Lysobacteraceae</taxon>
        <taxon>Xanthomonas</taxon>
    </lineage>
</organism>
<name>A0AB34PAF7_9XANT</name>
<evidence type="ECO:0000313" key="3">
    <source>
        <dbReference type="Proteomes" id="UP000029879"/>
    </source>
</evidence>
<sequence length="108" mass="11445">MFELADVLITDALADVGLLAAQGWACGKRFLEQFACNGRPLVAPAQGAAVGVRPVTAILAAGQDTARSRLRNDVHNPNPANGDIPRYWGSGDAVIDQHHAAPRRHVTP</sequence>